<protein>
    <recommendedName>
        <fullName evidence="3">Conserved oligomeric Golgi complex subunit 8</fullName>
    </recommendedName>
    <alternativeName>
        <fullName evidence="8">Component of oligomeric Golgi complex 8</fullName>
    </alternativeName>
</protein>
<keyword evidence="4" id="KW-0813">Transport</keyword>
<keyword evidence="5" id="KW-0653">Protein transport</keyword>
<evidence type="ECO:0000256" key="8">
    <source>
        <dbReference type="ARBA" id="ARBA00031347"/>
    </source>
</evidence>
<dbReference type="SUPFAM" id="SSF74788">
    <property type="entry name" value="Cullin repeat-like"/>
    <property type="match status" value="1"/>
</dbReference>
<dbReference type="Pfam" id="PF04124">
    <property type="entry name" value="Dor1"/>
    <property type="match status" value="1"/>
</dbReference>
<organism evidence="9 10">
    <name type="scientific">Rubus argutus</name>
    <name type="common">Southern blackberry</name>
    <dbReference type="NCBI Taxonomy" id="59490"/>
    <lineage>
        <taxon>Eukaryota</taxon>
        <taxon>Viridiplantae</taxon>
        <taxon>Streptophyta</taxon>
        <taxon>Embryophyta</taxon>
        <taxon>Tracheophyta</taxon>
        <taxon>Spermatophyta</taxon>
        <taxon>Magnoliopsida</taxon>
        <taxon>eudicotyledons</taxon>
        <taxon>Gunneridae</taxon>
        <taxon>Pentapetalae</taxon>
        <taxon>rosids</taxon>
        <taxon>fabids</taxon>
        <taxon>Rosales</taxon>
        <taxon>Rosaceae</taxon>
        <taxon>Rosoideae</taxon>
        <taxon>Rosoideae incertae sedis</taxon>
        <taxon>Rubus</taxon>
    </lineage>
</organism>
<proteinExistence type="inferred from homology"/>
<name>A0AAW1XH01_RUBAR</name>
<dbReference type="GO" id="GO:0017119">
    <property type="term" value="C:Golgi transport complex"/>
    <property type="evidence" value="ECO:0007669"/>
    <property type="project" value="InterPro"/>
</dbReference>
<accession>A0AAW1XH01</accession>
<comment type="similarity">
    <text evidence="2">Belongs to the COG8 family.</text>
</comment>
<evidence type="ECO:0000256" key="3">
    <source>
        <dbReference type="ARBA" id="ARBA00020983"/>
    </source>
</evidence>
<keyword evidence="10" id="KW-1185">Reference proteome</keyword>
<sequence>MDLASSSGSQQHHAYVSELLSFSLARLHKESELLRLDGDRIQSQIQEVTARNYRALIHASHTSLTIQDQLSSIDKHLKSLTLEKIPKLTSTCTEFVETLEKRKKMNQTLHLLEIPQLMETCVRDENYDEALELEAFFRNKLSTVHPKLPVIQALAEQVRKTTQSLVSKLLHKLRSDFKKPEAEYCLRIVGYLRRAGVYSEYELRLQFLRCRQAWLTGILEDLDETNPYEYLKGMINCHRKHLVDIVNQYILVNYDDDDAGLLNSWAMHQVTSHLETLKLLLPKINEGVLVSNILEESMYCGMVLGRVIGLDFRGMLPPIFEGAVVNLFSKNMSRAVESFQLVLDSHCWVPLPALTNSSGVGGNDDDVIDPPYCLMEHPPLAIFVNGVAAAMNELRPCAPLSLKHALARELIEGLEAVSKSLLSYNATSGILLSKSKESELFVSLCRAFIEITYPHCAKCFGRCYPGGAALVMDATSLCDCIGSLLMTVSPSPKPLIGDGDRDKNY</sequence>
<evidence type="ECO:0000256" key="6">
    <source>
        <dbReference type="ARBA" id="ARBA00023034"/>
    </source>
</evidence>
<evidence type="ECO:0000256" key="1">
    <source>
        <dbReference type="ARBA" id="ARBA00004395"/>
    </source>
</evidence>
<evidence type="ECO:0000256" key="4">
    <source>
        <dbReference type="ARBA" id="ARBA00022448"/>
    </source>
</evidence>
<evidence type="ECO:0000256" key="5">
    <source>
        <dbReference type="ARBA" id="ARBA00022927"/>
    </source>
</evidence>
<evidence type="ECO:0000313" key="9">
    <source>
        <dbReference type="EMBL" id="KAK9935384.1"/>
    </source>
</evidence>
<comment type="caution">
    <text evidence="9">The sequence shown here is derived from an EMBL/GenBank/DDBJ whole genome shotgun (WGS) entry which is preliminary data.</text>
</comment>
<comment type="subcellular location">
    <subcellularLocation>
        <location evidence="1">Golgi apparatus membrane</location>
        <topology evidence="1">Peripheral membrane protein</topology>
    </subcellularLocation>
</comment>
<evidence type="ECO:0000256" key="2">
    <source>
        <dbReference type="ARBA" id="ARBA00006419"/>
    </source>
</evidence>
<dbReference type="GO" id="GO:0015031">
    <property type="term" value="P:protein transport"/>
    <property type="evidence" value="ECO:0007669"/>
    <property type="project" value="UniProtKB-KW"/>
</dbReference>
<dbReference type="PANTHER" id="PTHR21311">
    <property type="entry name" value="CONSERVED OLIGOMERIC GOLGI COMPLEX COMPONENT 8"/>
    <property type="match status" value="1"/>
</dbReference>
<evidence type="ECO:0000256" key="7">
    <source>
        <dbReference type="ARBA" id="ARBA00023136"/>
    </source>
</evidence>
<dbReference type="PANTHER" id="PTHR21311:SF0">
    <property type="entry name" value="CONSERVED OLIGOMERIC GOLGI COMPLEX SUBUNIT 8"/>
    <property type="match status" value="1"/>
</dbReference>
<dbReference type="InterPro" id="IPR016159">
    <property type="entry name" value="Cullin_repeat-like_dom_sf"/>
</dbReference>
<dbReference type="EMBL" id="JBEDUW010000004">
    <property type="protein sequence ID" value="KAK9935384.1"/>
    <property type="molecule type" value="Genomic_DNA"/>
</dbReference>
<dbReference type="InterPro" id="IPR007255">
    <property type="entry name" value="COG8"/>
</dbReference>
<dbReference type="GO" id="GO:0006891">
    <property type="term" value="P:intra-Golgi vesicle-mediated transport"/>
    <property type="evidence" value="ECO:0007669"/>
    <property type="project" value="TreeGrafter"/>
</dbReference>
<dbReference type="Proteomes" id="UP001457282">
    <property type="component" value="Unassembled WGS sequence"/>
</dbReference>
<gene>
    <name evidence="9" type="ORF">M0R45_022487</name>
</gene>
<keyword evidence="7" id="KW-0472">Membrane</keyword>
<evidence type="ECO:0000313" key="10">
    <source>
        <dbReference type="Proteomes" id="UP001457282"/>
    </source>
</evidence>
<keyword evidence="6" id="KW-0333">Golgi apparatus</keyword>
<dbReference type="AlphaFoldDB" id="A0AAW1XH01"/>
<dbReference type="GO" id="GO:0000139">
    <property type="term" value="C:Golgi membrane"/>
    <property type="evidence" value="ECO:0007669"/>
    <property type="project" value="UniProtKB-SubCell"/>
</dbReference>
<reference evidence="9 10" key="1">
    <citation type="journal article" date="2023" name="G3 (Bethesda)">
        <title>A chromosome-length genome assembly and annotation of blackberry (Rubus argutus, cv. 'Hillquist').</title>
        <authorList>
            <person name="Bruna T."/>
            <person name="Aryal R."/>
            <person name="Dudchenko O."/>
            <person name="Sargent D.J."/>
            <person name="Mead D."/>
            <person name="Buti M."/>
            <person name="Cavallini A."/>
            <person name="Hytonen T."/>
            <person name="Andres J."/>
            <person name="Pham M."/>
            <person name="Weisz D."/>
            <person name="Mascagni F."/>
            <person name="Usai G."/>
            <person name="Natali L."/>
            <person name="Bassil N."/>
            <person name="Fernandez G.E."/>
            <person name="Lomsadze A."/>
            <person name="Armour M."/>
            <person name="Olukolu B."/>
            <person name="Poorten T."/>
            <person name="Britton C."/>
            <person name="Davik J."/>
            <person name="Ashrafi H."/>
            <person name="Aiden E.L."/>
            <person name="Borodovsky M."/>
            <person name="Worthington M."/>
        </authorList>
    </citation>
    <scope>NUCLEOTIDE SEQUENCE [LARGE SCALE GENOMIC DNA]</scope>
    <source>
        <strain evidence="9">PI 553951</strain>
    </source>
</reference>